<reference evidence="3" key="2">
    <citation type="journal article" date="2014" name="ISME J.">
        <title>Microbial stratification in low pH oxic and suboxic macroscopic growths along an acid mine drainage.</title>
        <authorList>
            <person name="Mendez-Garcia C."/>
            <person name="Mesa V."/>
            <person name="Sprenger R.R."/>
            <person name="Richter M."/>
            <person name="Diez M.S."/>
            <person name="Solano J."/>
            <person name="Bargiela R."/>
            <person name="Golyshina O.V."/>
            <person name="Manteca A."/>
            <person name="Ramos J.L."/>
            <person name="Gallego J.R."/>
            <person name="Llorente I."/>
            <person name="Martins Dos Santos V.A."/>
            <person name="Jensen O.N."/>
            <person name="Pelaez A.I."/>
            <person name="Sanchez J."/>
            <person name="Ferrer M."/>
        </authorList>
    </citation>
    <scope>NUCLEOTIDE SEQUENCE</scope>
</reference>
<dbReference type="InterPro" id="IPR050465">
    <property type="entry name" value="UPF0194_transport"/>
</dbReference>
<sequence length="189" mass="20609">EPGQTVKRGAPLLKLSNPQVANAAQSALADYAAARADLLAKQQSQDSAVLAQRSNIEAMKVEVETAAMHLKADTTLAAQGIVPKFKYEDEKLTFQLEQQQLAFENERLSKLQSGNRALMAAERERVRQDQALADLKQQELAQLTVRAPVAGQLEQLDAETGQEVTQGKNLARVTNPAALMAQVQVSQYD</sequence>
<reference evidence="3" key="1">
    <citation type="submission" date="2013-08" db="EMBL/GenBank/DDBJ databases">
        <authorList>
            <person name="Mendez C."/>
            <person name="Richter M."/>
            <person name="Ferrer M."/>
            <person name="Sanchez J."/>
        </authorList>
    </citation>
    <scope>NUCLEOTIDE SEQUENCE</scope>
</reference>
<evidence type="ECO:0000313" key="3">
    <source>
        <dbReference type="EMBL" id="EQD51322.1"/>
    </source>
</evidence>
<comment type="subcellular location">
    <subcellularLocation>
        <location evidence="1">Cell envelope</location>
    </subcellularLocation>
</comment>
<organism evidence="3">
    <name type="scientific">mine drainage metagenome</name>
    <dbReference type="NCBI Taxonomy" id="410659"/>
    <lineage>
        <taxon>unclassified sequences</taxon>
        <taxon>metagenomes</taxon>
        <taxon>ecological metagenomes</taxon>
    </lineage>
</organism>
<feature type="non-terminal residue" evidence="3">
    <location>
        <position position="189"/>
    </location>
</feature>
<comment type="caution">
    <text evidence="3">The sequence shown here is derived from an EMBL/GenBank/DDBJ whole genome shotgun (WGS) entry which is preliminary data.</text>
</comment>
<accession>T1A321</accession>
<evidence type="ECO:0000256" key="2">
    <source>
        <dbReference type="ARBA" id="ARBA00023054"/>
    </source>
</evidence>
<dbReference type="EMBL" id="AUZX01009560">
    <property type="protein sequence ID" value="EQD51322.1"/>
    <property type="molecule type" value="Genomic_DNA"/>
</dbReference>
<dbReference type="GO" id="GO:0030313">
    <property type="term" value="C:cell envelope"/>
    <property type="evidence" value="ECO:0007669"/>
    <property type="project" value="UniProtKB-SubCell"/>
</dbReference>
<name>T1A321_9ZZZZ</name>
<feature type="non-terminal residue" evidence="3">
    <location>
        <position position="1"/>
    </location>
</feature>
<dbReference type="PANTHER" id="PTHR32347">
    <property type="entry name" value="EFFLUX SYSTEM COMPONENT YKNX-RELATED"/>
    <property type="match status" value="1"/>
</dbReference>
<proteinExistence type="predicted"/>
<dbReference type="Gene3D" id="2.40.50.100">
    <property type="match status" value="1"/>
</dbReference>
<protein>
    <submittedName>
        <fullName evidence="3">Efflux transporter, RND family, MFP subunit</fullName>
    </submittedName>
</protein>
<dbReference type="PANTHER" id="PTHR32347:SF23">
    <property type="entry name" value="BLL5650 PROTEIN"/>
    <property type="match status" value="1"/>
</dbReference>
<dbReference type="AlphaFoldDB" id="T1A321"/>
<gene>
    <name evidence="3" type="ORF">B1A_13096</name>
</gene>
<evidence type="ECO:0000256" key="1">
    <source>
        <dbReference type="ARBA" id="ARBA00004196"/>
    </source>
</evidence>
<keyword evidence="2" id="KW-0175">Coiled coil</keyword>